<dbReference type="InterPro" id="IPR006734">
    <property type="entry name" value="PLATZ"/>
</dbReference>
<dbReference type="PANTHER" id="PTHR31065">
    <property type="entry name" value="PLATZ TRANSCRIPTION FACTOR FAMILY PROTEIN"/>
    <property type="match status" value="1"/>
</dbReference>
<dbReference type="Pfam" id="PF00643">
    <property type="entry name" value="zf-B_box"/>
    <property type="match status" value="1"/>
</dbReference>
<proteinExistence type="predicted"/>
<dbReference type="SUPFAM" id="SSF57845">
    <property type="entry name" value="B-box zinc-binding domain"/>
    <property type="match status" value="1"/>
</dbReference>
<protein>
    <submittedName>
        <fullName evidence="5">Uncharacterized protein LOC125316540</fullName>
    </submittedName>
</protein>
<keyword evidence="1" id="KW-0862">Zinc</keyword>
<dbReference type="InterPro" id="IPR000315">
    <property type="entry name" value="Znf_B-box"/>
</dbReference>
<dbReference type="CDD" id="cd19756">
    <property type="entry name" value="Bbox2"/>
    <property type="match status" value="1"/>
</dbReference>
<evidence type="ECO:0000256" key="2">
    <source>
        <dbReference type="SAM" id="MobiDB-lite"/>
    </source>
</evidence>
<feature type="region of interest" description="Disordered" evidence="2">
    <location>
        <begin position="157"/>
        <end position="198"/>
    </location>
</feature>
<dbReference type="Pfam" id="PF04640">
    <property type="entry name" value="PLATZ"/>
    <property type="match status" value="1"/>
</dbReference>
<keyword evidence="1" id="KW-0863">Zinc-finger</keyword>
<gene>
    <name evidence="5" type="primary">LOC125316540</name>
</gene>
<accession>A0ABM3HWW8</accession>
<keyword evidence="1" id="KW-0479">Metal-binding</keyword>
<evidence type="ECO:0000259" key="3">
    <source>
        <dbReference type="PROSITE" id="PS50119"/>
    </source>
</evidence>
<feature type="domain" description="B box-type" evidence="3">
    <location>
        <begin position="35"/>
        <end position="72"/>
    </location>
</feature>
<organism evidence="4 5">
    <name type="scientific">Rhodamnia argentea</name>
    <dbReference type="NCBI Taxonomy" id="178133"/>
    <lineage>
        <taxon>Eukaryota</taxon>
        <taxon>Viridiplantae</taxon>
        <taxon>Streptophyta</taxon>
        <taxon>Embryophyta</taxon>
        <taxon>Tracheophyta</taxon>
        <taxon>Spermatophyta</taxon>
        <taxon>Magnoliopsida</taxon>
        <taxon>eudicotyledons</taxon>
        <taxon>Gunneridae</taxon>
        <taxon>Pentapetalae</taxon>
        <taxon>rosids</taxon>
        <taxon>malvids</taxon>
        <taxon>Myrtales</taxon>
        <taxon>Myrtaceae</taxon>
        <taxon>Myrtoideae</taxon>
        <taxon>Myrteae</taxon>
        <taxon>Australasian group</taxon>
        <taxon>Rhodamnia</taxon>
    </lineage>
</organism>
<evidence type="ECO:0000256" key="1">
    <source>
        <dbReference type="PROSITE-ProRule" id="PRU00024"/>
    </source>
</evidence>
<dbReference type="PROSITE" id="PS50119">
    <property type="entry name" value="ZF_BBOX"/>
    <property type="match status" value="1"/>
</dbReference>
<dbReference type="Gene3D" id="3.30.160.60">
    <property type="entry name" value="Classic Zinc Finger"/>
    <property type="match status" value="1"/>
</dbReference>
<evidence type="ECO:0000313" key="5">
    <source>
        <dbReference type="RefSeq" id="XP_048141096.1"/>
    </source>
</evidence>
<dbReference type="RefSeq" id="XP_048141096.1">
    <property type="nucleotide sequence ID" value="XM_048285139.1"/>
</dbReference>
<evidence type="ECO:0000313" key="4">
    <source>
        <dbReference type="Proteomes" id="UP000827889"/>
    </source>
</evidence>
<dbReference type="PANTHER" id="PTHR31065:SF39">
    <property type="entry name" value="PLATZ TRANSCRIPTION FACTOR FAMILY PROTEIN"/>
    <property type="match status" value="1"/>
</dbReference>
<dbReference type="Proteomes" id="UP000827889">
    <property type="component" value="Chromosome 9"/>
</dbReference>
<feature type="compositionally biased region" description="Basic residues" evidence="2">
    <location>
        <begin position="181"/>
        <end position="191"/>
    </location>
</feature>
<sequence>MTGNGTMMVSSRDDQGKAVPPWLRPIASAKLYSSCETHLSEDRNFYCRVCMVALCKECKKQHDLSKHEMIKAYKVGKDVSFRMEDLQSLWDISDICPYISNKWLVAYIYKRGARIASSGRQSSVAECESCQYRLKSPDAKYCSLECKVDAVMKMNESGSMKNEAKRKVETISEESPSNVRSFRKRSRKQKNPQRAPLY</sequence>
<name>A0ABM3HWW8_9MYRT</name>
<keyword evidence="4" id="KW-1185">Reference proteome</keyword>
<dbReference type="GeneID" id="125316540"/>
<reference evidence="5" key="1">
    <citation type="submission" date="2025-08" db="UniProtKB">
        <authorList>
            <consortium name="RefSeq"/>
        </authorList>
    </citation>
    <scope>IDENTIFICATION</scope>
    <source>
        <tissue evidence="5">Leaf</tissue>
    </source>
</reference>